<keyword evidence="5" id="KW-1185">Reference proteome</keyword>
<dbReference type="Gene3D" id="3.90.550.10">
    <property type="entry name" value="Spore Coat Polysaccharide Biosynthesis Protein SpsA, Chain A"/>
    <property type="match status" value="1"/>
</dbReference>
<dbReference type="Pfam" id="PF01501">
    <property type="entry name" value="Glyco_transf_8"/>
    <property type="match status" value="1"/>
</dbReference>
<dbReference type="InterPro" id="IPR050748">
    <property type="entry name" value="Glycosyltrans_8_dom-fam"/>
</dbReference>
<dbReference type="Proteomes" id="UP001285921">
    <property type="component" value="Unassembled WGS sequence"/>
</dbReference>
<keyword evidence="2" id="KW-0808">Transferase</keyword>
<evidence type="ECO:0000256" key="3">
    <source>
        <dbReference type="ARBA" id="ARBA00022723"/>
    </source>
</evidence>
<dbReference type="InterPro" id="IPR002495">
    <property type="entry name" value="Glyco_trans_8"/>
</dbReference>
<gene>
    <name evidence="4" type="primary">gspA</name>
    <name evidence="4" type="ORF">PghCCS26_38260</name>
</gene>
<organism evidence="4 5">
    <name type="scientific">Paenibacillus glycanilyticus</name>
    <dbReference type="NCBI Taxonomy" id="126569"/>
    <lineage>
        <taxon>Bacteria</taxon>
        <taxon>Bacillati</taxon>
        <taxon>Bacillota</taxon>
        <taxon>Bacilli</taxon>
        <taxon>Bacillales</taxon>
        <taxon>Paenibacillaceae</taxon>
        <taxon>Paenibacillus</taxon>
    </lineage>
</organism>
<evidence type="ECO:0000256" key="1">
    <source>
        <dbReference type="ARBA" id="ARBA00022676"/>
    </source>
</evidence>
<dbReference type="RefSeq" id="WP_317980899.1">
    <property type="nucleotide sequence ID" value="NZ_BTCL01000014.1"/>
</dbReference>
<accession>A0ABQ6NRB3</accession>
<comment type="caution">
    <text evidence="4">The sequence shown here is derived from an EMBL/GenBank/DDBJ whole genome shotgun (WGS) entry which is preliminary data.</text>
</comment>
<dbReference type="EMBL" id="BTCL01000014">
    <property type="protein sequence ID" value="GMK46697.1"/>
    <property type="molecule type" value="Genomic_DNA"/>
</dbReference>
<evidence type="ECO:0000313" key="4">
    <source>
        <dbReference type="EMBL" id="GMK46697.1"/>
    </source>
</evidence>
<keyword evidence="3" id="KW-0479">Metal-binding</keyword>
<sequence length="301" mass="35248">MFASSEIHAVSVVDDAYVQHLGVALASMLQHLRPNMKTHIHVIENGLSRDNRNLLKRIANRYEAQLHYWKAKGQIPANLHISRHISEASYYKLLIPELLRDIASDRVLYLDCDVVVLGDVSGLWNTDMRGRAVAAVRDWGGDERCRELQIPDPSLYFNAGILLLDLKQWRTRNLSFQILSFAAHNPDHLYFHDQDAMNAILHREWLPLDAKWNYQTNMLTHRKFKKISNPVIVHFTGSSKPWHYDNDHPYKLKYYEFIKETDWHDFRPEKRIGARVKRMVKLLLPRHAVAKLARYKAKLVK</sequence>
<evidence type="ECO:0000256" key="2">
    <source>
        <dbReference type="ARBA" id="ARBA00022679"/>
    </source>
</evidence>
<protein>
    <submittedName>
        <fullName evidence="4">General stress protein A</fullName>
    </submittedName>
</protein>
<dbReference type="PANTHER" id="PTHR13778">
    <property type="entry name" value="GLYCOSYLTRANSFERASE 8 DOMAIN-CONTAINING PROTEIN"/>
    <property type="match status" value="1"/>
</dbReference>
<proteinExistence type="predicted"/>
<dbReference type="PANTHER" id="PTHR13778:SF47">
    <property type="entry name" value="LIPOPOLYSACCHARIDE 1,3-GALACTOSYLTRANSFERASE"/>
    <property type="match status" value="1"/>
</dbReference>
<keyword evidence="1" id="KW-0328">Glycosyltransferase</keyword>
<dbReference type="InterPro" id="IPR029044">
    <property type="entry name" value="Nucleotide-diphossugar_trans"/>
</dbReference>
<reference evidence="4 5" key="1">
    <citation type="submission" date="2023-05" db="EMBL/GenBank/DDBJ databases">
        <title>Draft genome of Paenibacillus sp. CCS26.</title>
        <authorList>
            <person name="Akita H."/>
            <person name="Shinto Y."/>
            <person name="Kimura Z."/>
        </authorList>
    </citation>
    <scope>NUCLEOTIDE SEQUENCE [LARGE SCALE GENOMIC DNA]</scope>
    <source>
        <strain evidence="4 5">CCS26</strain>
    </source>
</reference>
<name>A0ABQ6NRB3_9BACL</name>
<evidence type="ECO:0000313" key="5">
    <source>
        <dbReference type="Proteomes" id="UP001285921"/>
    </source>
</evidence>
<dbReference type="SUPFAM" id="SSF53448">
    <property type="entry name" value="Nucleotide-diphospho-sugar transferases"/>
    <property type="match status" value="1"/>
</dbReference>
<dbReference type="CDD" id="cd04194">
    <property type="entry name" value="GT8_A4GalT_like"/>
    <property type="match status" value="1"/>
</dbReference>